<keyword evidence="2" id="KW-1133">Transmembrane helix</keyword>
<evidence type="ECO:0000313" key="3">
    <source>
        <dbReference type="EMBL" id="JAQ10020.1"/>
    </source>
</evidence>
<dbReference type="EMBL" id="GDHC01008609">
    <property type="protein sequence ID" value="JAQ10020.1"/>
    <property type="molecule type" value="Transcribed_RNA"/>
</dbReference>
<organism evidence="3">
    <name type="scientific">Lygus hesperus</name>
    <name type="common">Western plant bug</name>
    <dbReference type="NCBI Taxonomy" id="30085"/>
    <lineage>
        <taxon>Eukaryota</taxon>
        <taxon>Metazoa</taxon>
        <taxon>Ecdysozoa</taxon>
        <taxon>Arthropoda</taxon>
        <taxon>Hexapoda</taxon>
        <taxon>Insecta</taxon>
        <taxon>Pterygota</taxon>
        <taxon>Neoptera</taxon>
        <taxon>Paraneoptera</taxon>
        <taxon>Hemiptera</taxon>
        <taxon>Heteroptera</taxon>
        <taxon>Panheteroptera</taxon>
        <taxon>Cimicomorpha</taxon>
        <taxon>Miridae</taxon>
        <taxon>Mirini</taxon>
        <taxon>Lygus</taxon>
    </lineage>
</organism>
<feature type="region of interest" description="Disordered" evidence="1">
    <location>
        <begin position="237"/>
        <end position="266"/>
    </location>
</feature>
<evidence type="ECO:0000256" key="2">
    <source>
        <dbReference type="SAM" id="Phobius"/>
    </source>
</evidence>
<evidence type="ECO:0000256" key="1">
    <source>
        <dbReference type="SAM" id="MobiDB-lite"/>
    </source>
</evidence>
<dbReference type="AlphaFoldDB" id="A0A146LUF6"/>
<reference evidence="3" key="1">
    <citation type="journal article" date="2016" name="Gigascience">
        <title>De novo construction of an expanded transcriptome assembly for the western tarnished plant bug, Lygus hesperus.</title>
        <authorList>
            <person name="Tassone E.E."/>
            <person name="Geib S.M."/>
            <person name="Hall B."/>
            <person name="Fabrick J.A."/>
            <person name="Brent C.S."/>
            <person name="Hull J.J."/>
        </authorList>
    </citation>
    <scope>NUCLEOTIDE SEQUENCE</scope>
</reference>
<protein>
    <submittedName>
        <fullName evidence="3">Uncharacterized protein</fullName>
    </submittedName>
</protein>
<feature type="transmembrane region" description="Helical" evidence="2">
    <location>
        <begin position="74"/>
        <end position="97"/>
    </location>
</feature>
<name>A0A146LUF6_LYGHE</name>
<sequence length="387" mass="42837">MAQVLWTTLVNTIRAQLTQIHETVNQIQQQQPLHALQSSQLLSNRITIGAHDIYSSLRKSCYSSLMHLRLLGRWLGFCTGFGLFNLHFVIHFLHTFLRCNKLVQSSFSAALPPAAATVSESTPPSLMDVQAVPQFLPYTVLCTTGQDQRFSQRQLSGLYVDGGCSFTVYTVVADAIILLTLQCVLGYVCEVEQVVQAQRDLLLPLLLAIQSYIWHRHQQLYGHHSIPRCTDIIYSQSSPHTSVRPQSLAAPAPAPGADTGTGMGDGDSIPYDAVEATFYALTAWLPHHGMHNSIQFQCCTAYLSILHAQRHDIVKRIQLAQPHIQPTNEEDKAPCAVVKDAAIRSPENTVVDADRMQCIGAPIQMTPCGVLPDSIEVQESVQRSDSW</sequence>
<proteinExistence type="predicted"/>
<feature type="compositionally biased region" description="Low complexity" evidence="1">
    <location>
        <begin position="249"/>
        <end position="258"/>
    </location>
</feature>
<accession>A0A146LUF6</accession>
<keyword evidence="2" id="KW-0472">Membrane</keyword>
<keyword evidence="2" id="KW-0812">Transmembrane</keyword>
<gene>
    <name evidence="3" type="ORF">g.26520</name>
</gene>